<evidence type="ECO:0000256" key="4">
    <source>
        <dbReference type="ARBA" id="ARBA00022737"/>
    </source>
</evidence>
<keyword evidence="7" id="KW-0539">Nucleus</keyword>
<dbReference type="PROSITE" id="PS50896">
    <property type="entry name" value="LISH"/>
    <property type="match status" value="1"/>
</dbReference>
<dbReference type="CDD" id="cd00200">
    <property type="entry name" value="WD40"/>
    <property type="match status" value="1"/>
</dbReference>
<feature type="repeat" description="WD" evidence="8">
    <location>
        <begin position="452"/>
        <end position="493"/>
    </location>
</feature>
<dbReference type="AlphaFoldDB" id="A0A6A5CBA7"/>
<dbReference type="SUPFAM" id="SSF160897">
    <property type="entry name" value="Taf5 N-terminal domain-like"/>
    <property type="match status" value="1"/>
</dbReference>
<dbReference type="GO" id="GO:0006367">
    <property type="term" value="P:transcription initiation at RNA polymerase II promoter"/>
    <property type="evidence" value="ECO:0007669"/>
    <property type="project" value="TreeGrafter"/>
</dbReference>
<proteinExistence type="inferred from homology"/>
<feature type="compositionally biased region" description="Acidic residues" evidence="9">
    <location>
        <begin position="265"/>
        <end position="281"/>
    </location>
</feature>
<feature type="repeat" description="WD" evidence="8">
    <location>
        <begin position="536"/>
        <end position="577"/>
    </location>
</feature>
<evidence type="ECO:0000256" key="5">
    <source>
        <dbReference type="ARBA" id="ARBA00023015"/>
    </source>
</evidence>
<organism evidence="11 12">
    <name type="scientific">Naegleria fowleri</name>
    <name type="common">Brain eating amoeba</name>
    <dbReference type="NCBI Taxonomy" id="5763"/>
    <lineage>
        <taxon>Eukaryota</taxon>
        <taxon>Discoba</taxon>
        <taxon>Heterolobosea</taxon>
        <taxon>Tetramitia</taxon>
        <taxon>Eutetramitia</taxon>
        <taxon>Vahlkampfiidae</taxon>
        <taxon>Naegleria</taxon>
    </lineage>
</organism>
<dbReference type="PROSITE" id="PS50082">
    <property type="entry name" value="WD_REPEATS_2"/>
    <property type="match status" value="5"/>
</dbReference>
<dbReference type="VEuPathDB" id="AmoebaDB:FDP41_010887"/>
<dbReference type="VEuPathDB" id="AmoebaDB:NfTy_015500"/>
<dbReference type="PRINTS" id="PR00320">
    <property type="entry name" value="GPROTEINBRPT"/>
</dbReference>
<dbReference type="Proteomes" id="UP000444721">
    <property type="component" value="Unassembled WGS sequence"/>
</dbReference>
<dbReference type="PANTHER" id="PTHR19879:SF1">
    <property type="entry name" value="CANNONBALL-RELATED"/>
    <property type="match status" value="1"/>
</dbReference>
<feature type="repeat" description="WD" evidence="8">
    <location>
        <begin position="494"/>
        <end position="525"/>
    </location>
</feature>
<dbReference type="Gene3D" id="2.130.10.10">
    <property type="entry name" value="YVTN repeat-like/Quinoprotein amine dehydrogenase"/>
    <property type="match status" value="3"/>
</dbReference>
<dbReference type="GeneID" id="68118102"/>
<dbReference type="EMBL" id="VFQX01000007">
    <property type="protein sequence ID" value="KAF0982908.1"/>
    <property type="molecule type" value="Genomic_DNA"/>
</dbReference>
<dbReference type="VEuPathDB" id="AmoebaDB:NF0025410"/>
<dbReference type="InterPro" id="IPR006594">
    <property type="entry name" value="LisH"/>
</dbReference>
<keyword evidence="6" id="KW-0804">Transcription</keyword>
<dbReference type="GO" id="GO:0016251">
    <property type="term" value="F:RNA polymerase II general transcription initiation factor activity"/>
    <property type="evidence" value="ECO:0007669"/>
    <property type="project" value="TreeGrafter"/>
</dbReference>
<sequence length="717" mass="81023">MSSGAEKVSSSSTQNTSSSENTSSLQQQEKMKELVLKFLQQNGFQRSVKALEEELNGLPSGQSLVTTDISEFASTYDLGSANGESEVINSFISDRQGGKGYLQAYQSLTDWVFSSLEIYKNELVQVLYPVFVHCYLELVNKGHIEEARKFLNKYKNQHSHFHYDEILTLQSLQSPEIMAQNEFSKRLLSHKFIIRLSEASFHLLMKFLQDSSELKLLSILNQYVNFKTYKGQPSLQAPAMIDGILLMDHDIKAQQQKKKRKATSDEVEGSEDEDLTEDDEDELEAIFGKNKKINWEVENREKEEALASVVTVPETPIAPQPSRRGRKKKGSTTAAQTEIKKLIDIAKEQVPICPSVCFYTFFNCSSNLNTVEIGTNFEHKPSNYFIEDGDFAPQYNLRNGPVIAAGFSDSTIRCWNWRILNGTIPNTKSYARSSENINSDENENRECQYETLVGHSGPVYSLSFNSDQQWLLSGSEDCTARLWSVNNSECVVVYKGHQYAVWNVSFSPTDYMFATASHDRTARLWVTDRVTPVRVLAGHLSDVECVKFHPNCNYVATGSSDKTVRLWDVQNGECMRMFIGHHGSINTLAFSHDGRYCASAGDDQQVIVWDIGSGKIAYKFIGHTGSIWSLDFNRNDTFLASASLDCTVRVWSMFDTIDTGSSAESAAQILKEKKLELNKHKIISKEPYKTYYTKQSPVYSLRFTQQDFVVASGVFNF</sequence>
<comment type="caution">
    <text evidence="11">The sequence shown here is derived from an EMBL/GenBank/DDBJ whole genome shotgun (WGS) entry which is preliminary data.</text>
</comment>
<reference evidence="11 12" key="1">
    <citation type="journal article" date="2019" name="Sci. Rep.">
        <title>Nanopore sequencing improves the draft genome of the human pathogenic amoeba Naegleria fowleri.</title>
        <authorList>
            <person name="Liechti N."/>
            <person name="Schurch N."/>
            <person name="Bruggmann R."/>
            <person name="Wittwer M."/>
        </authorList>
    </citation>
    <scope>NUCLEOTIDE SEQUENCE [LARGE SCALE GENOMIC DNA]</scope>
    <source>
        <strain evidence="11 12">ATCC 30894</strain>
    </source>
</reference>
<dbReference type="InterPro" id="IPR019775">
    <property type="entry name" value="WD40_repeat_CS"/>
</dbReference>
<dbReference type="OrthoDB" id="674604at2759"/>
<evidence type="ECO:0000313" key="12">
    <source>
        <dbReference type="Proteomes" id="UP000444721"/>
    </source>
</evidence>
<evidence type="ECO:0000256" key="1">
    <source>
        <dbReference type="ARBA" id="ARBA00004123"/>
    </source>
</evidence>
<keyword evidence="5" id="KW-0805">Transcription regulation</keyword>
<dbReference type="InterPro" id="IPR015943">
    <property type="entry name" value="WD40/YVTN_repeat-like_dom_sf"/>
</dbReference>
<feature type="repeat" description="WD" evidence="8">
    <location>
        <begin position="620"/>
        <end position="653"/>
    </location>
</feature>
<feature type="repeat" description="WD" evidence="8">
    <location>
        <begin position="578"/>
        <end position="619"/>
    </location>
</feature>
<evidence type="ECO:0000256" key="3">
    <source>
        <dbReference type="ARBA" id="ARBA00022574"/>
    </source>
</evidence>
<keyword evidence="12" id="KW-1185">Reference proteome</keyword>
<dbReference type="Pfam" id="PF04494">
    <property type="entry name" value="TFIID_NTD2"/>
    <property type="match status" value="1"/>
</dbReference>
<dbReference type="Gene3D" id="1.25.40.500">
    <property type="entry name" value="TFIID subunit TAF5, NTD2 domain"/>
    <property type="match status" value="1"/>
</dbReference>
<feature type="region of interest" description="Disordered" evidence="9">
    <location>
        <begin position="1"/>
        <end position="26"/>
    </location>
</feature>
<feature type="compositionally biased region" description="Low complexity" evidence="9">
    <location>
        <begin position="9"/>
        <end position="26"/>
    </location>
</feature>
<comment type="similarity">
    <text evidence="2">Belongs to the WD repeat TAF5 family.</text>
</comment>
<dbReference type="InterPro" id="IPR036322">
    <property type="entry name" value="WD40_repeat_dom_sf"/>
</dbReference>
<dbReference type="RefSeq" id="XP_044567621.1">
    <property type="nucleotide sequence ID" value="XM_044701233.1"/>
</dbReference>
<feature type="domain" description="TFIID subunit TAF5 NTD2" evidence="10">
    <location>
        <begin position="99"/>
        <end position="224"/>
    </location>
</feature>
<dbReference type="GO" id="GO:0005669">
    <property type="term" value="C:transcription factor TFIID complex"/>
    <property type="evidence" value="ECO:0007669"/>
    <property type="project" value="TreeGrafter"/>
</dbReference>
<dbReference type="SMART" id="SM00320">
    <property type="entry name" value="WD40"/>
    <property type="match status" value="6"/>
</dbReference>
<feature type="region of interest" description="Disordered" evidence="9">
    <location>
        <begin position="256"/>
        <end position="281"/>
    </location>
</feature>
<evidence type="ECO:0000313" key="11">
    <source>
        <dbReference type="EMBL" id="KAF0982908.1"/>
    </source>
</evidence>
<dbReference type="PROSITE" id="PS50294">
    <property type="entry name" value="WD_REPEATS_REGION"/>
    <property type="match status" value="5"/>
</dbReference>
<dbReference type="InterPro" id="IPR001680">
    <property type="entry name" value="WD40_rpt"/>
</dbReference>
<accession>A0A6A5CBA7</accession>
<evidence type="ECO:0000256" key="6">
    <source>
        <dbReference type="ARBA" id="ARBA00023163"/>
    </source>
</evidence>
<gene>
    <name evidence="11" type="ORF">FDP41_010887</name>
</gene>
<evidence type="ECO:0000256" key="9">
    <source>
        <dbReference type="SAM" id="MobiDB-lite"/>
    </source>
</evidence>
<dbReference type="OMA" id="HNHPVWD"/>
<dbReference type="InterPro" id="IPR007582">
    <property type="entry name" value="TFIID_NTD2"/>
</dbReference>
<name>A0A6A5CBA7_NAEFO</name>
<evidence type="ECO:0000256" key="2">
    <source>
        <dbReference type="ARBA" id="ARBA00009435"/>
    </source>
</evidence>
<dbReference type="CDD" id="cd08044">
    <property type="entry name" value="TAF5_NTD2"/>
    <property type="match status" value="1"/>
</dbReference>
<comment type="subcellular location">
    <subcellularLocation>
        <location evidence="1">Nucleus</location>
    </subcellularLocation>
</comment>
<dbReference type="Pfam" id="PF00400">
    <property type="entry name" value="WD40"/>
    <property type="match status" value="5"/>
</dbReference>
<evidence type="ECO:0000256" key="8">
    <source>
        <dbReference type="PROSITE-ProRule" id="PRU00221"/>
    </source>
</evidence>
<protein>
    <recommendedName>
        <fullName evidence="10">TFIID subunit TAF5 NTD2 domain-containing protein</fullName>
    </recommendedName>
</protein>
<keyword evidence="4" id="KW-0677">Repeat</keyword>
<dbReference type="VEuPathDB" id="AmoebaDB:NF0025400"/>
<dbReference type="PROSITE" id="PS00678">
    <property type="entry name" value="WD_REPEATS_1"/>
    <property type="match status" value="2"/>
</dbReference>
<evidence type="ECO:0000256" key="7">
    <source>
        <dbReference type="ARBA" id="ARBA00023242"/>
    </source>
</evidence>
<dbReference type="SUPFAM" id="SSF50978">
    <property type="entry name" value="WD40 repeat-like"/>
    <property type="match status" value="1"/>
</dbReference>
<dbReference type="InterPro" id="IPR037264">
    <property type="entry name" value="TFIID_NTD2_sf"/>
</dbReference>
<dbReference type="InterPro" id="IPR020472">
    <property type="entry name" value="WD40_PAC1"/>
</dbReference>
<keyword evidence="3 8" id="KW-0853">WD repeat</keyword>
<dbReference type="PANTHER" id="PTHR19879">
    <property type="entry name" value="TRANSCRIPTION INITIATION FACTOR TFIID"/>
    <property type="match status" value="1"/>
</dbReference>
<evidence type="ECO:0000259" key="10">
    <source>
        <dbReference type="Pfam" id="PF04494"/>
    </source>
</evidence>